<accession>A0A6M3II72</accession>
<proteinExistence type="predicted"/>
<evidence type="ECO:0000313" key="1">
    <source>
        <dbReference type="EMBL" id="QJA57071.1"/>
    </source>
</evidence>
<protein>
    <submittedName>
        <fullName evidence="1">Uncharacterized protein</fullName>
    </submittedName>
</protein>
<organism evidence="1">
    <name type="scientific">viral metagenome</name>
    <dbReference type="NCBI Taxonomy" id="1070528"/>
    <lineage>
        <taxon>unclassified sequences</taxon>
        <taxon>metagenomes</taxon>
        <taxon>organismal metagenomes</taxon>
    </lineage>
</organism>
<sequence length="55" mass="6543">MMDKCPKCGEEKYVTMWGLCFDCVHKRMLADFLKDFDELPDIWEDLKSKHLEDGT</sequence>
<dbReference type="EMBL" id="MT141253">
    <property type="protein sequence ID" value="QJA57071.1"/>
    <property type="molecule type" value="Genomic_DNA"/>
</dbReference>
<name>A0A6M3II72_9ZZZZ</name>
<dbReference type="AlphaFoldDB" id="A0A6M3II72"/>
<reference evidence="1" key="1">
    <citation type="submission" date="2020-03" db="EMBL/GenBank/DDBJ databases">
        <title>The deep terrestrial virosphere.</title>
        <authorList>
            <person name="Holmfeldt K."/>
            <person name="Nilsson E."/>
            <person name="Simone D."/>
            <person name="Lopez-Fernandez M."/>
            <person name="Wu X."/>
            <person name="de Brujin I."/>
            <person name="Lundin D."/>
            <person name="Andersson A."/>
            <person name="Bertilsson S."/>
            <person name="Dopson M."/>
        </authorList>
    </citation>
    <scope>NUCLEOTIDE SEQUENCE</scope>
    <source>
        <strain evidence="1">MM415B01724</strain>
    </source>
</reference>
<gene>
    <name evidence="1" type="ORF">MM415B01724_0005</name>
</gene>